<feature type="chain" id="PRO_5016780913" evidence="1">
    <location>
        <begin position="23"/>
        <end position="422"/>
    </location>
</feature>
<proteinExistence type="predicted"/>
<dbReference type="Proteomes" id="UP000255024">
    <property type="component" value="Unassembled WGS sequence"/>
</dbReference>
<gene>
    <name evidence="2" type="ORF">NCTC11179_00034</name>
</gene>
<feature type="signal peptide" evidence="1">
    <location>
        <begin position="1"/>
        <end position="22"/>
    </location>
</feature>
<keyword evidence="3" id="KW-1185">Reference proteome</keyword>
<evidence type="ECO:0000313" key="2">
    <source>
        <dbReference type="EMBL" id="STZ26519.1"/>
    </source>
</evidence>
<dbReference type="Pfam" id="PF13585">
    <property type="entry name" value="CHU_C"/>
    <property type="match status" value="1"/>
</dbReference>
<dbReference type="InterPro" id="IPR026341">
    <property type="entry name" value="T9SS_type_B"/>
</dbReference>
<accession>A0A378RJJ9</accession>
<evidence type="ECO:0000313" key="3">
    <source>
        <dbReference type="Proteomes" id="UP000255024"/>
    </source>
</evidence>
<protein>
    <submittedName>
        <fullName evidence="2">Gliding motility-associated C-terminal domain</fullName>
    </submittedName>
</protein>
<organism evidence="2 3">
    <name type="scientific">Myroides odoratus</name>
    <name type="common">Flavobacterium odoratum</name>
    <dbReference type="NCBI Taxonomy" id="256"/>
    <lineage>
        <taxon>Bacteria</taxon>
        <taxon>Pseudomonadati</taxon>
        <taxon>Bacteroidota</taxon>
        <taxon>Flavobacteriia</taxon>
        <taxon>Flavobacteriales</taxon>
        <taxon>Flavobacteriaceae</taxon>
        <taxon>Myroides</taxon>
    </lineage>
</organism>
<evidence type="ECO:0000256" key="1">
    <source>
        <dbReference type="SAM" id="SignalP"/>
    </source>
</evidence>
<dbReference type="AlphaFoldDB" id="A0A378RJJ9"/>
<dbReference type="EMBL" id="UGQL01000001">
    <property type="protein sequence ID" value="STZ26519.1"/>
    <property type="molecule type" value="Genomic_DNA"/>
</dbReference>
<reference evidence="2 3" key="1">
    <citation type="submission" date="2018-06" db="EMBL/GenBank/DDBJ databases">
        <authorList>
            <consortium name="Pathogen Informatics"/>
            <person name="Doyle S."/>
        </authorList>
    </citation>
    <scope>NUCLEOTIDE SEQUENCE [LARGE SCALE GENOMIC DNA]</scope>
    <source>
        <strain evidence="2 3">NCTC11179</strain>
    </source>
</reference>
<dbReference type="NCBIfam" id="TIGR04131">
    <property type="entry name" value="Bac_Flav_CTERM"/>
    <property type="match status" value="1"/>
</dbReference>
<dbReference type="RefSeq" id="WP_115091582.1">
    <property type="nucleotide sequence ID" value="NZ_CP068107.1"/>
</dbReference>
<name>A0A378RJJ9_MYROD</name>
<sequence length="422" mass="47544">MKKYVQVFVCFLVGVMPIFGQAPFQKAMVNQGTLTITPEAVVSTSYDFDNTASGVIKSDGTTYYYGNFNNDNLYYYNDQLPTAQAIFTPLNGTQGTQQITGDKPSDFYDVVFDNPTPIKEFDVKTEMNVKGSADFREGIVQVDSLAGMLTFHPGAKAMNPSDQSHVEGYVEKIGKENFAFPIGDKGVYRHAKIAAIPSEKQAYQSKYILNDHDFFRQHNKMDRPIVVLNTKEYWKLEKPNTAQGEILLTLSWDTRTTIPEVLTEDITNLHIVRWDDALGMWVDQGGVASVDLQEVTTAVTGAGYFTLATVLPFSTEDNEVIIYNLVSPNGDEKNDYFYIENIQMYPNNQVEIYNRWGVKVYETTNYDSTGNVFRGYSEGRVTIGKDKALPTGTYFYIVTYEIKDQGGSHIVKKSGYLHLETE</sequence>
<keyword evidence="1" id="KW-0732">Signal</keyword>